<accession>A0ABU7KWI6</accession>
<evidence type="ECO:0000313" key="2">
    <source>
        <dbReference type="EMBL" id="MEE2053022.1"/>
    </source>
</evidence>
<comment type="caution">
    <text evidence="2">The sequence shown here is derived from an EMBL/GenBank/DDBJ whole genome shotgun (WGS) entry which is preliminary data.</text>
</comment>
<dbReference type="RefSeq" id="WP_330159999.1">
    <property type="nucleotide sequence ID" value="NZ_BAAAJA010000034.1"/>
</dbReference>
<sequence>MNSTTRAGRRLERFVRDRVGEADGGRPDPCTRSHLALLTTLDALREEASAEEDWSWAETVADVFGGWFSGGGPAEEDPAADTGVFGDDHERTAAAVAVRVLACVALAYEDHPAFDPEWRRLLPDRARRGGGGLRP</sequence>
<reference evidence="2 3" key="1">
    <citation type="submission" date="2023-07" db="EMBL/GenBank/DDBJ databases">
        <authorList>
            <person name="Girao M."/>
            <person name="Carvalho M.F."/>
        </authorList>
    </citation>
    <scope>NUCLEOTIDE SEQUENCE [LARGE SCALE GENOMIC DNA]</scope>
    <source>
        <strain evidence="2 3">66/93</strain>
    </source>
</reference>
<name>A0ABU7KWI6_9ACTN</name>
<organism evidence="2 3">
    <name type="scientific">Nocardiopsis tropica</name>
    <dbReference type="NCBI Taxonomy" id="109330"/>
    <lineage>
        <taxon>Bacteria</taxon>
        <taxon>Bacillati</taxon>
        <taxon>Actinomycetota</taxon>
        <taxon>Actinomycetes</taxon>
        <taxon>Streptosporangiales</taxon>
        <taxon>Nocardiopsidaceae</taxon>
        <taxon>Nocardiopsis</taxon>
    </lineage>
</organism>
<dbReference type="EMBL" id="JAUUCC010000059">
    <property type="protein sequence ID" value="MEE2053022.1"/>
    <property type="molecule type" value="Genomic_DNA"/>
</dbReference>
<protein>
    <submittedName>
        <fullName evidence="2">Uncharacterized protein</fullName>
    </submittedName>
</protein>
<evidence type="ECO:0000313" key="3">
    <source>
        <dbReference type="Proteomes" id="UP001348641"/>
    </source>
</evidence>
<proteinExistence type="predicted"/>
<evidence type="ECO:0000256" key="1">
    <source>
        <dbReference type="SAM" id="MobiDB-lite"/>
    </source>
</evidence>
<dbReference type="Proteomes" id="UP001348641">
    <property type="component" value="Unassembled WGS sequence"/>
</dbReference>
<feature type="region of interest" description="Disordered" evidence="1">
    <location>
        <begin position="67"/>
        <end position="86"/>
    </location>
</feature>
<gene>
    <name evidence="2" type="ORF">Q8A49_21190</name>
</gene>